<sequence>MAIHYQCRHCHAKVGTIEHSIHANVLGFDMLTSTERTEMVSYLENGDIHVKVICEDCHEALIRNPDLHEVDIVVQ</sequence>
<dbReference type="OrthoDB" id="2084556at2"/>
<dbReference type="Pfam" id="PF10955">
    <property type="entry name" value="Fin"/>
    <property type="match status" value="1"/>
</dbReference>
<organism evidence="1 2">
    <name type="scientific">Halalkalibacter hemicellulosilyticusJCM 9152</name>
    <dbReference type="NCBI Taxonomy" id="1236971"/>
    <lineage>
        <taxon>Bacteria</taxon>
        <taxon>Bacillati</taxon>
        <taxon>Bacillota</taxon>
        <taxon>Bacilli</taxon>
        <taxon>Bacillales</taxon>
        <taxon>Bacillaceae</taxon>
        <taxon>Halalkalibacter</taxon>
    </lineage>
</organism>
<proteinExistence type="predicted"/>
<dbReference type="EMBL" id="BAUU01000023">
    <property type="protein sequence ID" value="GAE31749.1"/>
    <property type="molecule type" value="Genomic_DNA"/>
</dbReference>
<evidence type="ECO:0000313" key="2">
    <source>
        <dbReference type="Proteomes" id="UP000018895"/>
    </source>
</evidence>
<dbReference type="GO" id="GO:0010468">
    <property type="term" value="P:regulation of gene expression"/>
    <property type="evidence" value="ECO:0007669"/>
    <property type="project" value="InterPro"/>
</dbReference>
<gene>
    <name evidence="1" type="ORF">JCM9152_3234</name>
</gene>
<evidence type="ECO:0000313" key="1">
    <source>
        <dbReference type="EMBL" id="GAE31749.1"/>
    </source>
</evidence>
<keyword evidence="2" id="KW-1185">Reference proteome</keyword>
<dbReference type="AlphaFoldDB" id="W4QK67"/>
<dbReference type="InterPro" id="IPR020115">
    <property type="entry name" value="Fin"/>
</dbReference>
<dbReference type="RefSeq" id="WP_035345799.1">
    <property type="nucleotide sequence ID" value="NZ_BAUU01000023.1"/>
</dbReference>
<name>W4QK67_9BACI</name>
<protein>
    <submittedName>
        <fullName evidence="1">Fin: required for the switch from sigmaF to sigmaG during sporulation</fullName>
    </submittedName>
</protein>
<dbReference type="Proteomes" id="UP000018895">
    <property type="component" value="Unassembled WGS sequence"/>
</dbReference>
<reference evidence="1" key="1">
    <citation type="journal article" date="2014" name="Genome Announc.">
        <title>Draft Genome Sequences of Three Alkaliphilic Bacillus Strains, Bacillus wakoensis JCM 9140T, Bacillus akibai JCM 9157T, and Bacillus hemicellulosilyticus JCM 9152T.</title>
        <authorList>
            <person name="Yuki M."/>
            <person name="Oshima K."/>
            <person name="Suda W."/>
            <person name="Oshida Y."/>
            <person name="Kitamura K."/>
            <person name="Iida T."/>
            <person name="Hattori M."/>
            <person name="Ohkuma M."/>
        </authorList>
    </citation>
    <scope>NUCLEOTIDE SEQUENCE [LARGE SCALE GENOMIC DNA]</scope>
    <source>
        <strain evidence="1">JCM 9152</strain>
    </source>
</reference>
<accession>W4QK67</accession>
<comment type="caution">
    <text evidence="1">The sequence shown here is derived from an EMBL/GenBank/DDBJ whole genome shotgun (WGS) entry which is preliminary data.</text>
</comment>
<dbReference type="STRING" id="1236971.JCM9152_3234"/>